<organism evidence="6 7">
    <name type="scientific">Croceibacterium selenioxidans</name>
    <dbReference type="NCBI Taxonomy" id="2838833"/>
    <lineage>
        <taxon>Bacteria</taxon>
        <taxon>Pseudomonadati</taxon>
        <taxon>Pseudomonadota</taxon>
        <taxon>Alphaproteobacteria</taxon>
        <taxon>Sphingomonadales</taxon>
        <taxon>Erythrobacteraceae</taxon>
        <taxon>Croceibacterium</taxon>
    </lineage>
</organism>
<keyword evidence="3" id="KW-0808">Transferase</keyword>
<evidence type="ECO:0000256" key="1">
    <source>
        <dbReference type="ARBA" id="ARBA00009481"/>
    </source>
</evidence>
<dbReference type="RefSeq" id="WP_214535410.1">
    <property type="nucleotide sequence ID" value="NZ_JAHFVK010000001.1"/>
</dbReference>
<dbReference type="InterPro" id="IPR028098">
    <property type="entry name" value="Glyco_trans_4-like_N"/>
</dbReference>
<keyword evidence="7" id="KW-1185">Reference proteome</keyword>
<dbReference type="Gene3D" id="3.40.50.2000">
    <property type="entry name" value="Glycogen Phosphorylase B"/>
    <property type="match status" value="2"/>
</dbReference>
<dbReference type="Pfam" id="PF13439">
    <property type="entry name" value="Glyco_transf_4"/>
    <property type="match status" value="1"/>
</dbReference>
<comment type="caution">
    <text evidence="6">The sequence shown here is derived from an EMBL/GenBank/DDBJ whole genome shotgun (WGS) entry which is preliminary data.</text>
</comment>
<feature type="domain" description="Glycosyl transferase family 1" evidence="4">
    <location>
        <begin position="177"/>
        <end position="343"/>
    </location>
</feature>
<accession>A0ABS5W2R7</accession>
<reference evidence="6 7" key="1">
    <citation type="submission" date="2021-05" db="EMBL/GenBank/DDBJ databases">
        <title>Croceibacterium sp. LX-88 genome sequence.</title>
        <authorList>
            <person name="Luo X."/>
        </authorList>
    </citation>
    <scope>NUCLEOTIDE SEQUENCE [LARGE SCALE GENOMIC DNA]</scope>
    <source>
        <strain evidence="6 7">LX-88</strain>
    </source>
</reference>
<sequence>MAGDTIGGSHVSLRGLLDRLDTSRFKVLIVPEITDGRLALHYGGFRQLADPAPPRTSFVAGRQFGLLNWLRTFPAIAKRARFLKSHKVDIVHTNDGRTHASWALAAKLAGVPLVWHHRGDPTARGIRYVAPLLADQIVAVSSFALPGGIIGAARTARVVHSPFDSSISFDRPASRAKIVDELELDPNTVLCGYFGSFIERKRPIKFVEAVGELARLTNGPVAGVMFGEALEEGILNAMSAKIAQLPANARVQLMGYRTPGHDWLAGCDLLLVPAIDEPLGRTLVEAMLVGTPVVATNSGGNPEALANACGVLCEGDDPADMARKARDLLDNPEQMAQMIARARVRAADEFSQERHVQSIEGIYLNLAEH</sequence>
<dbReference type="Pfam" id="PF00534">
    <property type="entry name" value="Glycos_transf_1"/>
    <property type="match status" value="1"/>
</dbReference>
<evidence type="ECO:0000259" key="5">
    <source>
        <dbReference type="Pfam" id="PF13439"/>
    </source>
</evidence>
<feature type="domain" description="Glycosyltransferase subfamily 4-like N-terminal" evidence="5">
    <location>
        <begin position="6"/>
        <end position="143"/>
    </location>
</feature>
<dbReference type="PANTHER" id="PTHR12526:SF640">
    <property type="entry name" value="COLANIC ACID BIOSYNTHESIS GLYCOSYLTRANSFERASE WCAL-RELATED"/>
    <property type="match status" value="1"/>
</dbReference>
<comment type="similarity">
    <text evidence="1">Belongs to the glycosyltransferase group 1 family. Glycosyltransferase 4 subfamily.</text>
</comment>
<keyword evidence="2" id="KW-0328">Glycosyltransferase</keyword>
<evidence type="ECO:0000256" key="2">
    <source>
        <dbReference type="ARBA" id="ARBA00022676"/>
    </source>
</evidence>
<evidence type="ECO:0000259" key="4">
    <source>
        <dbReference type="Pfam" id="PF00534"/>
    </source>
</evidence>
<dbReference type="InterPro" id="IPR001296">
    <property type="entry name" value="Glyco_trans_1"/>
</dbReference>
<dbReference type="EMBL" id="JAHFVK010000001">
    <property type="protein sequence ID" value="MBT2134050.1"/>
    <property type="molecule type" value="Genomic_DNA"/>
</dbReference>
<dbReference type="SUPFAM" id="SSF53756">
    <property type="entry name" value="UDP-Glycosyltransferase/glycogen phosphorylase"/>
    <property type="match status" value="1"/>
</dbReference>
<dbReference type="CDD" id="cd03801">
    <property type="entry name" value="GT4_PimA-like"/>
    <property type="match status" value="1"/>
</dbReference>
<dbReference type="PANTHER" id="PTHR12526">
    <property type="entry name" value="GLYCOSYLTRANSFERASE"/>
    <property type="match status" value="1"/>
</dbReference>
<proteinExistence type="inferred from homology"/>
<evidence type="ECO:0000313" key="6">
    <source>
        <dbReference type="EMBL" id="MBT2134050.1"/>
    </source>
</evidence>
<protein>
    <submittedName>
        <fullName evidence="6">Glycosyltransferase family 4 protein</fullName>
    </submittedName>
</protein>
<name>A0ABS5W2R7_9SPHN</name>
<evidence type="ECO:0000256" key="3">
    <source>
        <dbReference type="ARBA" id="ARBA00022679"/>
    </source>
</evidence>
<evidence type="ECO:0000313" key="7">
    <source>
        <dbReference type="Proteomes" id="UP000811255"/>
    </source>
</evidence>
<dbReference type="Proteomes" id="UP000811255">
    <property type="component" value="Unassembled WGS sequence"/>
</dbReference>
<gene>
    <name evidence="6" type="ORF">KK137_06855</name>
</gene>